<accession>A0ABX1ZJ78</accession>
<dbReference type="InterPro" id="IPR050807">
    <property type="entry name" value="TransReg_Diox_bact_type"/>
</dbReference>
<dbReference type="Gene3D" id="1.10.260.40">
    <property type="entry name" value="lambda repressor-like DNA-binding domains"/>
    <property type="match status" value="1"/>
</dbReference>
<evidence type="ECO:0000313" key="3">
    <source>
        <dbReference type="EMBL" id="NOV00159.1"/>
    </source>
</evidence>
<dbReference type="PROSITE" id="PS50943">
    <property type="entry name" value="HTH_CROC1"/>
    <property type="match status" value="1"/>
</dbReference>
<dbReference type="PANTHER" id="PTHR46797">
    <property type="entry name" value="HTH-TYPE TRANSCRIPTIONAL REGULATOR"/>
    <property type="match status" value="1"/>
</dbReference>
<evidence type="ECO:0000256" key="1">
    <source>
        <dbReference type="ARBA" id="ARBA00023125"/>
    </source>
</evidence>
<dbReference type="SUPFAM" id="SSF47413">
    <property type="entry name" value="lambda repressor-like DNA-binding domains"/>
    <property type="match status" value="1"/>
</dbReference>
<gene>
    <name evidence="3" type="ORF">GC097_09030</name>
</gene>
<dbReference type="InterPro" id="IPR001387">
    <property type="entry name" value="Cro/C1-type_HTH"/>
</dbReference>
<organism evidence="3 4">
    <name type="scientific">Paenibacillus planticolens</name>
    <dbReference type="NCBI Taxonomy" id="2654976"/>
    <lineage>
        <taxon>Bacteria</taxon>
        <taxon>Bacillati</taxon>
        <taxon>Bacillota</taxon>
        <taxon>Bacilli</taxon>
        <taxon>Bacillales</taxon>
        <taxon>Paenibacillaceae</taxon>
        <taxon>Paenibacillus</taxon>
    </lineage>
</organism>
<dbReference type="PANTHER" id="PTHR46797:SF1">
    <property type="entry name" value="METHYLPHOSPHONATE SYNTHASE"/>
    <property type="match status" value="1"/>
</dbReference>
<name>A0ABX1ZJ78_9BACL</name>
<evidence type="ECO:0000313" key="4">
    <source>
        <dbReference type="Proteomes" id="UP000618579"/>
    </source>
</evidence>
<sequence length="98" mass="10895">MRNWDDVKFNSSSVPEEELRALEFTAMLVAKIILRRKELGMTQTQLAEATGLKQSAIARIESAKSIPRIDTIQILAKTLGMKLDLIIDEEAATAMAYA</sequence>
<reference evidence="3 4" key="1">
    <citation type="submission" date="2019-10" db="EMBL/GenBank/DDBJ databases">
        <title>Description of Paenibacillus pedi sp. nov.</title>
        <authorList>
            <person name="Carlier A."/>
            <person name="Qi S."/>
        </authorList>
    </citation>
    <scope>NUCLEOTIDE SEQUENCE [LARGE SCALE GENOMIC DNA]</scope>
    <source>
        <strain evidence="3 4">LMG 31457</strain>
    </source>
</reference>
<comment type="caution">
    <text evidence="3">The sequence shown here is derived from an EMBL/GenBank/DDBJ whole genome shotgun (WGS) entry which is preliminary data.</text>
</comment>
<feature type="domain" description="HTH cro/C1-type" evidence="2">
    <location>
        <begin position="32"/>
        <end position="86"/>
    </location>
</feature>
<keyword evidence="4" id="KW-1185">Reference proteome</keyword>
<dbReference type="Pfam" id="PF01381">
    <property type="entry name" value="HTH_3"/>
    <property type="match status" value="1"/>
</dbReference>
<dbReference type="InterPro" id="IPR010982">
    <property type="entry name" value="Lambda_DNA-bd_dom_sf"/>
</dbReference>
<protein>
    <submittedName>
        <fullName evidence="3">Helix-turn-helix domain-containing protein</fullName>
    </submittedName>
</protein>
<dbReference type="EMBL" id="WHNZ01000017">
    <property type="protein sequence ID" value="NOV00159.1"/>
    <property type="molecule type" value="Genomic_DNA"/>
</dbReference>
<dbReference type="RefSeq" id="WP_171683027.1">
    <property type="nucleotide sequence ID" value="NZ_WHNZ01000017.1"/>
</dbReference>
<keyword evidence="1" id="KW-0238">DNA-binding</keyword>
<evidence type="ECO:0000259" key="2">
    <source>
        <dbReference type="PROSITE" id="PS50943"/>
    </source>
</evidence>
<dbReference type="CDD" id="cd00093">
    <property type="entry name" value="HTH_XRE"/>
    <property type="match status" value="1"/>
</dbReference>
<proteinExistence type="predicted"/>
<dbReference type="Proteomes" id="UP000618579">
    <property type="component" value="Unassembled WGS sequence"/>
</dbReference>
<dbReference type="SMART" id="SM00530">
    <property type="entry name" value="HTH_XRE"/>
    <property type="match status" value="1"/>
</dbReference>